<sequence>MWGTIFFLNTIRMPSWCVLSSVPGHVFSRLNLKSSPVAEALHTRNLNASALGGFSGGVGVDGPGVDFAVVVTPFGVVTFSPTAAPIAIITTHARSRRRVRLVIIMAV</sequence>
<dbReference type="EMBL" id="JN885137">
    <property type="protein sequence ID" value="AEW87706.1"/>
    <property type="molecule type" value="Genomic_DNA"/>
</dbReference>
<dbReference type="Proteomes" id="UP000124292">
    <property type="component" value="Genome"/>
</dbReference>
<proteinExistence type="predicted"/>
<organism evidence="3 4">
    <name type="scientific">Macaca fuscata rhadinovirus</name>
    <dbReference type="NCBI Taxonomy" id="272551"/>
    <lineage>
        <taxon>Viruses</taxon>
        <taxon>Duplodnaviria</taxon>
        <taxon>Heunggongvirae</taxon>
        <taxon>Peploviricota</taxon>
        <taxon>Herviviricetes</taxon>
        <taxon>Herpesvirales</taxon>
        <taxon>Orthoherpesviridae</taxon>
        <taxon>Gammaherpesvirinae</taxon>
        <taxon>Rhadinovirus</taxon>
        <taxon>Rhadinovirus macacinegamma11</taxon>
        <taxon>macacine gammaherpesvirus 11</taxon>
    </lineage>
</organism>
<dbReference type="GeneID" id="3416482"/>
<keyword evidence="1" id="KW-1133">Transmembrane helix</keyword>
<evidence type="ECO:0000256" key="1">
    <source>
        <dbReference type="SAM" id="Phobius"/>
    </source>
</evidence>
<keyword evidence="1" id="KW-0812">Transmembrane</keyword>
<evidence type="ECO:0000313" key="5">
    <source>
        <dbReference type="Proteomes" id="UP000133219"/>
    </source>
</evidence>
<reference evidence="4 5" key="1">
    <citation type="journal article" date="2013" name="J. Virol.">
        <title>Genomic characterization of Japanese macaque rhadinovirus, a novel herpesvirus isolated from a nonhuman primate with a spontaneous inflammatory demyelinating disease.</title>
        <authorList>
            <person name="Estep R.D."/>
            <person name="Hansen S.G."/>
            <person name="Rogers K.S."/>
            <person name="Axthelm M.K."/>
            <person name="Wong S.W."/>
        </authorList>
    </citation>
    <scope>NUCLEOTIDE SEQUENCE [LARGE SCALE GENOMIC DNA]</scope>
    <source>
        <strain evidence="3">12E2</strain>
        <strain evidence="2">3A1</strain>
    </source>
</reference>
<dbReference type="EMBL" id="JN885136">
    <property type="protein sequence ID" value="AEW87536.1"/>
    <property type="molecule type" value="Genomic_DNA"/>
</dbReference>
<name>G9JMI9_9GAMA</name>
<dbReference type="KEGG" id="vg:3416482"/>
<keyword evidence="1" id="KW-0472">Membrane</keyword>
<evidence type="ECO:0000313" key="4">
    <source>
        <dbReference type="Proteomes" id="UP000124292"/>
    </source>
</evidence>
<dbReference type="RefSeq" id="YP_238314.1">
    <property type="nucleotide sequence ID" value="NC_007016.1"/>
</dbReference>
<dbReference type="Proteomes" id="UP000133219">
    <property type="component" value="Segment"/>
</dbReference>
<accession>G9JMI9</accession>
<gene>
    <name evidence="3" type="ORF">JM11</name>
</gene>
<protein>
    <submittedName>
        <fullName evidence="3">JM11</fullName>
    </submittedName>
</protein>
<feature type="transmembrane region" description="Helical" evidence="1">
    <location>
        <begin position="67"/>
        <end position="90"/>
    </location>
</feature>
<evidence type="ECO:0000313" key="3">
    <source>
        <dbReference type="EMBL" id="AEW87706.1"/>
    </source>
</evidence>
<evidence type="ECO:0000313" key="2">
    <source>
        <dbReference type="EMBL" id="AEW87536.1"/>
    </source>
</evidence>